<protein>
    <submittedName>
        <fullName evidence="1">Uncharacterized protein</fullName>
    </submittedName>
</protein>
<evidence type="ECO:0000313" key="1">
    <source>
        <dbReference type="EMBL" id="EAY11824.1"/>
    </source>
</evidence>
<proteinExistence type="predicted"/>
<reference evidence="1" key="2">
    <citation type="journal article" date="2007" name="Science">
        <title>Draft genome sequence of the sexually transmitted pathogen Trichomonas vaginalis.</title>
        <authorList>
            <person name="Carlton J.M."/>
            <person name="Hirt R.P."/>
            <person name="Silva J.C."/>
            <person name="Delcher A.L."/>
            <person name="Schatz M."/>
            <person name="Zhao Q."/>
            <person name="Wortman J.R."/>
            <person name="Bidwell S.L."/>
            <person name="Alsmark U.C.M."/>
            <person name="Besteiro S."/>
            <person name="Sicheritz-Ponten T."/>
            <person name="Noel C.J."/>
            <person name="Dacks J.B."/>
            <person name="Foster P.G."/>
            <person name="Simillion C."/>
            <person name="Van de Peer Y."/>
            <person name="Miranda-Saavedra D."/>
            <person name="Barton G.J."/>
            <person name="Westrop G.D."/>
            <person name="Mueller S."/>
            <person name="Dessi D."/>
            <person name="Fiori P.L."/>
            <person name="Ren Q."/>
            <person name="Paulsen I."/>
            <person name="Zhang H."/>
            <person name="Bastida-Corcuera F.D."/>
            <person name="Simoes-Barbosa A."/>
            <person name="Brown M.T."/>
            <person name="Hayes R.D."/>
            <person name="Mukherjee M."/>
            <person name="Okumura C.Y."/>
            <person name="Schneider R."/>
            <person name="Smith A.J."/>
            <person name="Vanacova S."/>
            <person name="Villalvazo M."/>
            <person name="Haas B.J."/>
            <person name="Pertea M."/>
            <person name="Feldblyum T.V."/>
            <person name="Utterback T.R."/>
            <person name="Shu C.L."/>
            <person name="Osoegawa K."/>
            <person name="de Jong P.J."/>
            <person name="Hrdy I."/>
            <person name="Horvathova L."/>
            <person name="Zubacova Z."/>
            <person name="Dolezal P."/>
            <person name="Malik S.B."/>
            <person name="Logsdon J.M. Jr."/>
            <person name="Henze K."/>
            <person name="Gupta A."/>
            <person name="Wang C.C."/>
            <person name="Dunne R.L."/>
            <person name="Upcroft J.A."/>
            <person name="Upcroft P."/>
            <person name="White O."/>
            <person name="Salzberg S.L."/>
            <person name="Tang P."/>
            <person name="Chiu C.-H."/>
            <person name="Lee Y.-S."/>
            <person name="Embley T.M."/>
            <person name="Coombs G.H."/>
            <person name="Mottram J.C."/>
            <person name="Tachezy J."/>
            <person name="Fraser-Liggett C.M."/>
            <person name="Johnson P.J."/>
        </authorList>
    </citation>
    <scope>NUCLEOTIDE SEQUENCE [LARGE SCALE GENOMIC DNA]</scope>
    <source>
        <strain evidence="1">G3</strain>
    </source>
</reference>
<reference evidence="1" key="1">
    <citation type="submission" date="2006-10" db="EMBL/GenBank/DDBJ databases">
        <authorList>
            <person name="Amadeo P."/>
            <person name="Zhao Q."/>
            <person name="Wortman J."/>
            <person name="Fraser-Liggett C."/>
            <person name="Carlton J."/>
        </authorList>
    </citation>
    <scope>NUCLEOTIDE SEQUENCE</scope>
    <source>
        <strain evidence="1">G3</strain>
    </source>
</reference>
<dbReference type="VEuPathDB" id="TrichDB:TVAGG3_0394590"/>
<sequence length="528" mass="60345">MQEFDIKGKQIEQLQRFIEAKHNNERIIDYLRKLFDDPYRKSRILYFLTDGKLSNRIQDLNGIKMTIFYGFMLKLNLCKNNEENSEEFNQIMYLLKSKDITLSIDEVMSYLSNKNLLTQQVKRQIYNFQNLGINFWRTKDLFLHISTTPSVYGRNLPSIAGYVIVDYCAANRLCSGQSPEDAKIINSSYITDDKSRKMPCNKSRQQAELRLKIKLDDAEDDATTIDIKLSNCRQAIYYAINQGFQNANSSIPLLREMGYIYGTDAGIAAKLAAKSKSVADRILEKLRERFVELSLLKWQSTPSIASKFNENIPKLYNQYKTIKISKFIEEKISEISEMQFERMKYDVSAIPALSSISQQLKTSAAKIIGILRTEGTHQVSLPLAHACISSVMLLNQLSKLNTIQNGNYSALALASSLGITDSESNLFQQFICIFTKTLKLFSPNSSDFDETIEENIREISGICRMSLEETATLIAYGRIFRRALKNFNSSNNQPDSSILFANIENNTLSFVFNGRERYNAIIPLNSIK</sequence>
<dbReference type="InParanoid" id="A2E6A1"/>
<dbReference type="VEuPathDB" id="TrichDB:TVAG_458960"/>
<dbReference type="EMBL" id="DS113312">
    <property type="protein sequence ID" value="EAY11824.1"/>
    <property type="molecule type" value="Genomic_DNA"/>
</dbReference>
<dbReference type="AlphaFoldDB" id="A2E6A1"/>
<evidence type="ECO:0000313" key="2">
    <source>
        <dbReference type="Proteomes" id="UP000001542"/>
    </source>
</evidence>
<gene>
    <name evidence="1" type="ORF">TVAG_458960</name>
</gene>
<name>A2E6A1_TRIV3</name>
<accession>A2E6A1</accession>
<keyword evidence="2" id="KW-1185">Reference proteome</keyword>
<organism evidence="1 2">
    <name type="scientific">Trichomonas vaginalis (strain ATCC PRA-98 / G3)</name>
    <dbReference type="NCBI Taxonomy" id="412133"/>
    <lineage>
        <taxon>Eukaryota</taxon>
        <taxon>Metamonada</taxon>
        <taxon>Parabasalia</taxon>
        <taxon>Trichomonadida</taxon>
        <taxon>Trichomonadidae</taxon>
        <taxon>Trichomonas</taxon>
    </lineage>
</organism>
<dbReference type="RefSeq" id="XP_001324047.1">
    <property type="nucleotide sequence ID" value="XM_001324012.1"/>
</dbReference>
<dbReference type="KEGG" id="tva:4769782"/>
<dbReference type="Proteomes" id="UP000001542">
    <property type="component" value="Unassembled WGS sequence"/>
</dbReference>